<proteinExistence type="predicted"/>
<dbReference type="OrthoDB" id="4363471at2759"/>
<dbReference type="Proteomes" id="UP000000724">
    <property type="component" value="Contig Pc00c13"/>
</dbReference>
<dbReference type="OMA" id="HATYKSI"/>
<accession>B6H1Y9</accession>
<gene>
    <name evidence="1" type="ORF">Pc13g03530</name>
    <name evidence="1" type="ORF">PCH_Pc13g03530</name>
</gene>
<protein>
    <submittedName>
        <fullName evidence="1">Uncharacterized protein</fullName>
    </submittedName>
</protein>
<organism evidence="1 2">
    <name type="scientific">Penicillium rubens (strain ATCC 28089 / DSM 1075 / NRRL 1951 / Wisconsin 54-1255)</name>
    <name type="common">Penicillium chrysogenum</name>
    <dbReference type="NCBI Taxonomy" id="500485"/>
    <lineage>
        <taxon>Eukaryota</taxon>
        <taxon>Fungi</taxon>
        <taxon>Dikarya</taxon>
        <taxon>Ascomycota</taxon>
        <taxon>Pezizomycotina</taxon>
        <taxon>Eurotiomycetes</taxon>
        <taxon>Eurotiomycetidae</taxon>
        <taxon>Eurotiales</taxon>
        <taxon>Aspergillaceae</taxon>
        <taxon>Penicillium</taxon>
        <taxon>Penicillium chrysogenum species complex</taxon>
    </lineage>
</organism>
<sequence length="123" mass="14154">MIAIDKFFKYVVFPDLKTVMNQLLDFILSDRRLQIDFDHATYKSIVKALRGQNNFMDLAFEAILPEIKGFQGKLITTQDLHKDSPNTIVEFGISKEPEYVASSAIRDSEISDQDDLMDLPRPR</sequence>
<keyword evidence="2" id="KW-1185">Reference proteome</keyword>
<evidence type="ECO:0000313" key="1">
    <source>
        <dbReference type="EMBL" id="CAP91422.1"/>
    </source>
</evidence>
<evidence type="ECO:0000313" key="2">
    <source>
        <dbReference type="Proteomes" id="UP000000724"/>
    </source>
</evidence>
<reference evidence="1 2" key="1">
    <citation type="journal article" date="2008" name="Nat. Biotechnol.">
        <title>Genome sequencing and analysis of the filamentous fungus Penicillium chrysogenum.</title>
        <authorList>
            <person name="van den Berg M.A."/>
            <person name="Albang R."/>
            <person name="Albermann K."/>
            <person name="Badger J.H."/>
            <person name="Daran J.-M."/>
            <person name="Driessen A.J.M."/>
            <person name="Garcia-Estrada C."/>
            <person name="Fedorova N.D."/>
            <person name="Harris D.M."/>
            <person name="Heijne W.H.M."/>
            <person name="Joardar V.S."/>
            <person name="Kiel J.A.K.W."/>
            <person name="Kovalchuk A."/>
            <person name="Martin J.F."/>
            <person name="Nierman W.C."/>
            <person name="Nijland J.G."/>
            <person name="Pronk J.T."/>
            <person name="Roubos J.A."/>
            <person name="van der Klei I.J."/>
            <person name="van Peij N.N.M.E."/>
            <person name="Veenhuis M."/>
            <person name="von Doehren H."/>
            <person name="Wagner C."/>
            <person name="Wortman J.R."/>
            <person name="Bovenberg R.A.L."/>
        </authorList>
    </citation>
    <scope>NUCLEOTIDE SEQUENCE [LARGE SCALE GENOMIC DNA]</scope>
    <source>
        <strain evidence="2">ATCC 28089 / DSM 1075 / NRRL 1951 / Wisconsin 54-1255</strain>
    </source>
</reference>
<dbReference type="EMBL" id="AM920428">
    <property type="protein sequence ID" value="CAP91422.1"/>
    <property type="molecule type" value="Genomic_DNA"/>
</dbReference>
<dbReference type="HOGENOM" id="CLU_2016005_0_0_1"/>
<dbReference type="VEuPathDB" id="FungiDB:PCH_Pc13g03530"/>
<dbReference type="AlphaFoldDB" id="B6H1Y9"/>
<name>B6H1Y9_PENRW</name>